<dbReference type="Proteomes" id="UP000594263">
    <property type="component" value="Unplaced"/>
</dbReference>
<evidence type="ECO:0000256" key="2">
    <source>
        <dbReference type="ARBA" id="ARBA00023033"/>
    </source>
</evidence>
<keyword evidence="2" id="KW-0503">Monooxygenase</keyword>
<keyword evidence="6" id="KW-1185">Reference proteome</keyword>
<dbReference type="InterPro" id="IPR044560">
    <property type="entry name" value="MOase"/>
</dbReference>
<dbReference type="PANTHER" id="PTHR45934:SF28">
    <property type="entry name" value="OS03G0153100 PROTEIN"/>
    <property type="match status" value="1"/>
</dbReference>
<dbReference type="Gene3D" id="3.50.50.60">
    <property type="entry name" value="FAD/NAD(P)-binding domain"/>
    <property type="match status" value="1"/>
</dbReference>
<keyword evidence="1" id="KW-0560">Oxidoreductase</keyword>
<reference evidence="5" key="1">
    <citation type="submission" date="2021-01" db="UniProtKB">
        <authorList>
            <consortium name="EnsemblPlants"/>
        </authorList>
    </citation>
    <scope>IDENTIFICATION</scope>
</reference>
<protein>
    <recommendedName>
        <fullName evidence="4">FAD-binding domain-containing protein</fullName>
    </recommendedName>
</protein>
<evidence type="ECO:0000256" key="1">
    <source>
        <dbReference type="ARBA" id="ARBA00023002"/>
    </source>
</evidence>
<sequence length="403" mass="44220">MAVIESDVVIVGAGISGLATALGLHRLGVRSLVLEGSDQLRAAGFALSLWGNGWRALDALGIGESLRRMHMQLAKYEATSLTTGQSTGELPLKASGKHGEQEVRCVNRKVLLEALAKELPQGTIRYSSKLVHFEESGHRKLVHLADGTVVKAKILVGCDGVNSVVAKWLGLSKPAYTGRCAIRGFAIFENEHGYGLKFLQYLGEGIRAGMICCDEKSVYWFLTYTPSSQTSWMEQDTKLIKQYVTDQLLSADEKMKTVIQNTLPENIISNPLRYRYPWEFFTRSVSKGNVCVAGDAFHPMQPVVGQGGSSAVEDSVILAKCISEALKGTGVDEHKRIEMGLARYAKERRWRAFLLVSTAHIVGWIQSGKGPVMKFVREKFLSPYMADILLMCSDSDCGKLVAS</sequence>
<dbReference type="Pfam" id="PF01494">
    <property type="entry name" value="FAD_binding_3"/>
    <property type="match status" value="1"/>
</dbReference>
<evidence type="ECO:0000313" key="6">
    <source>
        <dbReference type="Proteomes" id="UP000594263"/>
    </source>
</evidence>
<dbReference type="PANTHER" id="PTHR45934">
    <property type="entry name" value="FAD/NAD(P)-BINDING OXIDOREDUCTASE FAMILY PROTEIN"/>
    <property type="match status" value="1"/>
</dbReference>
<comment type="similarity">
    <text evidence="3">Belongs to the 3-hydroxybenzoate 6-hydroxylase family.</text>
</comment>
<feature type="domain" description="FAD-binding" evidence="4">
    <location>
        <begin position="6"/>
        <end position="353"/>
    </location>
</feature>
<evidence type="ECO:0000256" key="3">
    <source>
        <dbReference type="ARBA" id="ARBA00024018"/>
    </source>
</evidence>
<dbReference type="OMA" id="QAEWYLV"/>
<dbReference type="AlphaFoldDB" id="A0A7N0ZZX8"/>
<dbReference type="GO" id="GO:0071949">
    <property type="term" value="F:FAD binding"/>
    <property type="evidence" value="ECO:0007669"/>
    <property type="project" value="InterPro"/>
</dbReference>
<dbReference type="EnsemblPlants" id="Kaladp0055s0157.1.v1.1">
    <property type="protein sequence ID" value="Kaladp0055s0157.1.v1.1"/>
    <property type="gene ID" value="Kaladp0055s0157.v1.1"/>
</dbReference>
<organism evidence="5 6">
    <name type="scientific">Kalanchoe fedtschenkoi</name>
    <name type="common">Lavender scallops</name>
    <name type="synonym">South American air plant</name>
    <dbReference type="NCBI Taxonomy" id="63787"/>
    <lineage>
        <taxon>Eukaryota</taxon>
        <taxon>Viridiplantae</taxon>
        <taxon>Streptophyta</taxon>
        <taxon>Embryophyta</taxon>
        <taxon>Tracheophyta</taxon>
        <taxon>Spermatophyta</taxon>
        <taxon>Magnoliopsida</taxon>
        <taxon>eudicotyledons</taxon>
        <taxon>Gunneridae</taxon>
        <taxon>Pentapetalae</taxon>
        <taxon>Saxifragales</taxon>
        <taxon>Crassulaceae</taxon>
        <taxon>Kalanchoe</taxon>
    </lineage>
</organism>
<dbReference type="InterPro" id="IPR002938">
    <property type="entry name" value="FAD-bd"/>
</dbReference>
<evidence type="ECO:0000259" key="4">
    <source>
        <dbReference type="Pfam" id="PF01494"/>
    </source>
</evidence>
<name>A0A7N0ZZX8_KALFE</name>
<dbReference type="SUPFAM" id="SSF51905">
    <property type="entry name" value="FAD/NAD(P)-binding domain"/>
    <property type="match status" value="1"/>
</dbReference>
<accession>A0A7N0ZZX8</accession>
<proteinExistence type="inferred from homology"/>
<dbReference type="GO" id="GO:0004497">
    <property type="term" value="F:monooxygenase activity"/>
    <property type="evidence" value="ECO:0007669"/>
    <property type="project" value="UniProtKB-KW"/>
</dbReference>
<dbReference type="PRINTS" id="PR00420">
    <property type="entry name" value="RNGMNOXGNASE"/>
</dbReference>
<evidence type="ECO:0000313" key="5">
    <source>
        <dbReference type="EnsemblPlants" id="Kaladp0055s0157.1.v1.1"/>
    </source>
</evidence>
<dbReference type="Gramene" id="Kaladp0055s0157.1.v1.1">
    <property type="protein sequence ID" value="Kaladp0055s0157.1.v1.1"/>
    <property type="gene ID" value="Kaladp0055s0157.v1.1"/>
</dbReference>
<dbReference type="InterPro" id="IPR036188">
    <property type="entry name" value="FAD/NAD-bd_sf"/>
</dbReference>